<evidence type="ECO:0000313" key="2">
    <source>
        <dbReference type="EMBL" id="CAK9095488.1"/>
    </source>
</evidence>
<protein>
    <submittedName>
        <fullName evidence="1">Uncharacterized protein</fullName>
    </submittedName>
</protein>
<dbReference type="EMBL" id="CAXAMN010025478">
    <property type="protein sequence ID" value="CAK9095488.1"/>
    <property type="molecule type" value="Genomic_DNA"/>
</dbReference>
<sequence>LTGSFYVTGVPADRIKAVNEVANCAKEVKEIGGFVGRPWFPLMFRKLTKEQRKKLGKGKVVTIRRKKSDGSWTVWAS</sequence>
<evidence type="ECO:0000313" key="1">
    <source>
        <dbReference type="EMBL" id="CAK9095482.1"/>
    </source>
</evidence>
<name>A0ABP0R8S3_9DINO</name>
<organism evidence="1 3">
    <name type="scientific">Durusdinium trenchii</name>
    <dbReference type="NCBI Taxonomy" id="1381693"/>
    <lineage>
        <taxon>Eukaryota</taxon>
        <taxon>Sar</taxon>
        <taxon>Alveolata</taxon>
        <taxon>Dinophyceae</taxon>
        <taxon>Suessiales</taxon>
        <taxon>Symbiodiniaceae</taxon>
        <taxon>Durusdinium</taxon>
    </lineage>
</organism>
<comment type="caution">
    <text evidence="1">The sequence shown here is derived from an EMBL/GenBank/DDBJ whole genome shotgun (WGS) entry which is preliminary data.</text>
</comment>
<feature type="non-terminal residue" evidence="1">
    <location>
        <position position="1"/>
    </location>
</feature>
<dbReference type="EMBL" id="CAXAMN010025476">
    <property type="protein sequence ID" value="CAK9095482.1"/>
    <property type="molecule type" value="Genomic_DNA"/>
</dbReference>
<proteinExistence type="predicted"/>
<dbReference type="Proteomes" id="UP001642484">
    <property type="component" value="Unassembled WGS sequence"/>
</dbReference>
<gene>
    <name evidence="1" type="ORF">CCMP2556_LOCUS45480</name>
    <name evidence="2" type="ORF">CCMP2556_LOCUS45482</name>
</gene>
<accession>A0ABP0R8S3</accession>
<evidence type="ECO:0000313" key="3">
    <source>
        <dbReference type="Proteomes" id="UP001642484"/>
    </source>
</evidence>
<keyword evidence="3" id="KW-1185">Reference proteome</keyword>
<reference evidence="1 3" key="1">
    <citation type="submission" date="2024-02" db="EMBL/GenBank/DDBJ databases">
        <authorList>
            <person name="Chen Y."/>
            <person name="Shah S."/>
            <person name="Dougan E. K."/>
            <person name="Thang M."/>
            <person name="Chan C."/>
        </authorList>
    </citation>
    <scope>NUCLEOTIDE SEQUENCE [LARGE SCALE GENOMIC DNA]</scope>
</reference>